<name>A0A8S2ZN19_9BILA</name>
<gene>
    <name evidence="2" type="ORF">GIL414_LOCUS40881</name>
    <name evidence="3" type="ORF">GIL414_LOCUS53785</name>
</gene>
<dbReference type="InterPro" id="IPR016135">
    <property type="entry name" value="UBQ-conjugating_enzyme/RWD"/>
</dbReference>
<sequence>MSNSNTSQRRLYKDLQKIRSEELPGINATPIDNDMRVWNALIDGP</sequence>
<dbReference type="Gene3D" id="3.10.110.10">
    <property type="entry name" value="Ubiquitin Conjugating Enzyme"/>
    <property type="match status" value="1"/>
</dbReference>
<feature type="domain" description="UBC core" evidence="1">
    <location>
        <begin position="6"/>
        <end position="45"/>
    </location>
</feature>
<reference evidence="2" key="1">
    <citation type="submission" date="2021-02" db="EMBL/GenBank/DDBJ databases">
        <authorList>
            <person name="Nowell W R."/>
        </authorList>
    </citation>
    <scope>NUCLEOTIDE SEQUENCE</scope>
</reference>
<evidence type="ECO:0000313" key="2">
    <source>
        <dbReference type="EMBL" id="CAF4646833.1"/>
    </source>
</evidence>
<dbReference type="EMBL" id="CAJOBJ010187180">
    <property type="protein sequence ID" value="CAF4940370.1"/>
    <property type="molecule type" value="Genomic_DNA"/>
</dbReference>
<accession>A0A8S2ZN19</accession>
<protein>
    <recommendedName>
        <fullName evidence="1">UBC core domain-containing protein</fullName>
    </recommendedName>
</protein>
<feature type="non-terminal residue" evidence="2">
    <location>
        <position position="1"/>
    </location>
</feature>
<evidence type="ECO:0000259" key="1">
    <source>
        <dbReference type="PROSITE" id="PS50127"/>
    </source>
</evidence>
<proteinExistence type="predicted"/>
<dbReference type="SUPFAM" id="SSF54495">
    <property type="entry name" value="UBC-like"/>
    <property type="match status" value="1"/>
</dbReference>
<dbReference type="PROSITE" id="PS50127">
    <property type="entry name" value="UBC_2"/>
    <property type="match status" value="1"/>
</dbReference>
<dbReference type="InterPro" id="IPR000608">
    <property type="entry name" value="UBC"/>
</dbReference>
<dbReference type="AlphaFoldDB" id="A0A8S2ZN19"/>
<organism evidence="2 4">
    <name type="scientific">Rotaria magnacalcarata</name>
    <dbReference type="NCBI Taxonomy" id="392030"/>
    <lineage>
        <taxon>Eukaryota</taxon>
        <taxon>Metazoa</taxon>
        <taxon>Spiralia</taxon>
        <taxon>Gnathifera</taxon>
        <taxon>Rotifera</taxon>
        <taxon>Eurotatoria</taxon>
        <taxon>Bdelloidea</taxon>
        <taxon>Philodinida</taxon>
        <taxon>Philodinidae</taxon>
        <taxon>Rotaria</taxon>
    </lineage>
</organism>
<comment type="caution">
    <text evidence="2">The sequence shown here is derived from an EMBL/GenBank/DDBJ whole genome shotgun (WGS) entry which is preliminary data.</text>
</comment>
<evidence type="ECO:0000313" key="4">
    <source>
        <dbReference type="Proteomes" id="UP000681720"/>
    </source>
</evidence>
<dbReference type="Proteomes" id="UP000681720">
    <property type="component" value="Unassembled WGS sequence"/>
</dbReference>
<evidence type="ECO:0000313" key="3">
    <source>
        <dbReference type="EMBL" id="CAF4940370.1"/>
    </source>
</evidence>
<dbReference type="EMBL" id="CAJOBJ010114438">
    <property type="protein sequence ID" value="CAF4646833.1"/>
    <property type="molecule type" value="Genomic_DNA"/>
</dbReference>